<proteinExistence type="predicted"/>
<feature type="region of interest" description="Disordered" evidence="1">
    <location>
        <begin position="146"/>
        <end position="189"/>
    </location>
</feature>
<dbReference type="EMBL" id="JACAZF010000008">
    <property type="protein sequence ID" value="KAF7297143.1"/>
    <property type="molecule type" value="Genomic_DNA"/>
</dbReference>
<name>A0A8H6SDV7_9AGAR</name>
<feature type="compositionally biased region" description="Polar residues" evidence="1">
    <location>
        <begin position="43"/>
        <end position="57"/>
    </location>
</feature>
<feature type="region of interest" description="Disordered" evidence="1">
    <location>
        <begin position="205"/>
        <end position="247"/>
    </location>
</feature>
<feature type="compositionally biased region" description="Low complexity" evidence="1">
    <location>
        <begin position="225"/>
        <end position="244"/>
    </location>
</feature>
<dbReference type="GeneID" id="59348606"/>
<comment type="caution">
    <text evidence="2">The sequence shown here is derived from an EMBL/GenBank/DDBJ whole genome shotgun (WGS) entry which is preliminary data.</text>
</comment>
<reference evidence="2" key="1">
    <citation type="submission" date="2020-05" db="EMBL/GenBank/DDBJ databases">
        <title>Mycena genomes resolve the evolution of fungal bioluminescence.</title>
        <authorList>
            <person name="Tsai I.J."/>
        </authorList>
    </citation>
    <scope>NUCLEOTIDE SEQUENCE</scope>
    <source>
        <strain evidence="2">171206Taipei</strain>
    </source>
</reference>
<keyword evidence="3" id="KW-1185">Reference proteome</keyword>
<evidence type="ECO:0000256" key="1">
    <source>
        <dbReference type="SAM" id="MobiDB-lite"/>
    </source>
</evidence>
<protein>
    <submittedName>
        <fullName evidence="2">Uncharacterized protein</fullName>
    </submittedName>
</protein>
<feature type="compositionally biased region" description="Polar residues" evidence="1">
    <location>
        <begin position="83"/>
        <end position="102"/>
    </location>
</feature>
<feature type="region of interest" description="Disordered" evidence="1">
    <location>
        <begin position="349"/>
        <end position="419"/>
    </location>
</feature>
<dbReference type="Proteomes" id="UP000636479">
    <property type="component" value="Unassembled WGS sequence"/>
</dbReference>
<accession>A0A8H6SDV7</accession>
<evidence type="ECO:0000313" key="3">
    <source>
        <dbReference type="Proteomes" id="UP000636479"/>
    </source>
</evidence>
<sequence>MLVHSYPKRPPTFKRHHTQPDPLNLRPSPSPPINREGLRPSEDGNSLYSHASSSTPSVLLPASPIRPLPSPPALAITTDWPPTRSTSPLETMSHRSNSTDLASSPPDTPIDELETELRKRRQLSKAARVLGENVPLDLVFQPKHSNNPLLRVFPEPPPRRSTESPLPGQLPREILTERPSSARARHPAKIARRASLSLASFASKLRGGSNNAHSRGSSQESQAQSTLSVSSSGSSTGDSSPTLTRNAVRNTLTSPIVFAFPRNIQAERQFSGDWPPPSASPVPTLEFDDGALEDLVIDIRRSPVDLDCDEEDETVDTPIVEFPTPRNSRRLHHYSSSEVLQPTPKIVPMPSHGHSPSEIVSPSTTRRPTTPFARAETPFSDYQSRPQTPFIDYIRPTTPFEDRAPARPTTPFYDLDSANSNEYLSPVVSRRRDQGWSGEWNQRDMADVIQKLRALR</sequence>
<feature type="compositionally biased region" description="Polar residues" evidence="1">
    <location>
        <begin position="208"/>
        <end position="224"/>
    </location>
</feature>
<organism evidence="2 3">
    <name type="scientific">Mycena indigotica</name>
    <dbReference type="NCBI Taxonomy" id="2126181"/>
    <lineage>
        <taxon>Eukaryota</taxon>
        <taxon>Fungi</taxon>
        <taxon>Dikarya</taxon>
        <taxon>Basidiomycota</taxon>
        <taxon>Agaricomycotina</taxon>
        <taxon>Agaricomycetes</taxon>
        <taxon>Agaricomycetidae</taxon>
        <taxon>Agaricales</taxon>
        <taxon>Marasmiineae</taxon>
        <taxon>Mycenaceae</taxon>
        <taxon>Mycena</taxon>
    </lineage>
</organism>
<feature type="compositionally biased region" description="Low complexity" evidence="1">
    <location>
        <begin position="361"/>
        <end position="379"/>
    </location>
</feature>
<dbReference type="AlphaFoldDB" id="A0A8H6SDV7"/>
<dbReference type="OrthoDB" id="3232670at2759"/>
<evidence type="ECO:0000313" key="2">
    <source>
        <dbReference type="EMBL" id="KAF7297143.1"/>
    </source>
</evidence>
<gene>
    <name evidence="2" type="ORF">MIND_00947300</name>
</gene>
<dbReference type="RefSeq" id="XP_037217502.1">
    <property type="nucleotide sequence ID" value="XM_037366090.1"/>
</dbReference>
<feature type="region of interest" description="Disordered" evidence="1">
    <location>
        <begin position="1"/>
        <end position="108"/>
    </location>
</feature>